<sequence>MPHRAACAASRRAVLHCAERASRACISRAPRDMARQAANGEWRIANSE</sequence>
<dbReference type="Proteomes" id="UP000006738">
    <property type="component" value="Chromosome I"/>
</dbReference>
<name>A3NYL4_BURP0</name>
<evidence type="ECO:0000313" key="1">
    <source>
        <dbReference type="EMBL" id="ABN91279.1"/>
    </source>
</evidence>
<reference evidence="1 2" key="1">
    <citation type="submission" date="2007-02" db="EMBL/GenBank/DDBJ databases">
        <authorList>
            <person name="DeShazer D."/>
            <person name="Woods D.E."/>
            <person name="Nierman W.C."/>
        </authorList>
    </citation>
    <scope>NUCLEOTIDE SEQUENCE [LARGE SCALE GENOMIC DNA]</scope>
    <source>
        <strain evidence="1 2">1106a</strain>
    </source>
</reference>
<proteinExistence type="predicted"/>
<accession>A3NYL4</accession>
<evidence type="ECO:0000313" key="2">
    <source>
        <dbReference type="Proteomes" id="UP000006738"/>
    </source>
</evidence>
<dbReference type="HOGENOM" id="CLU_3150411_0_0_4"/>
<protein>
    <submittedName>
        <fullName evidence="1">Uncharacterized protein</fullName>
    </submittedName>
</protein>
<dbReference type="AlphaFoldDB" id="A3NYL4"/>
<dbReference type="KEGG" id="bpl:BURPS1106A_3197"/>
<gene>
    <name evidence="1" type="ordered locus">BURPS1106A_3197</name>
</gene>
<dbReference type="EMBL" id="CP000572">
    <property type="protein sequence ID" value="ABN91279.1"/>
    <property type="molecule type" value="Genomic_DNA"/>
</dbReference>
<organism evidence="1 2">
    <name type="scientific">Burkholderia pseudomallei (strain 1106a)</name>
    <dbReference type="NCBI Taxonomy" id="357348"/>
    <lineage>
        <taxon>Bacteria</taxon>
        <taxon>Pseudomonadati</taxon>
        <taxon>Pseudomonadota</taxon>
        <taxon>Betaproteobacteria</taxon>
        <taxon>Burkholderiales</taxon>
        <taxon>Burkholderiaceae</taxon>
        <taxon>Burkholderia</taxon>
        <taxon>pseudomallei group</taxon>
    </lineage>
</organism>